<dbReference type="PANTHER" id="PTHR48016">
    <property type="entry name" value="MAP KINASE KINASE KINASE SSK2-RELATED-RELATED"/>
    <property type="match status" value="1"/>
</dbReference>
<evidence type="ECO:0000313" key="9">
    <source>
        <dbReference type="Proteomes" id="UP001153555"/>
    </source>
</evidence>
<evidence type="ECO:0000256" key="6">
    <source>
        <dbReference type="SAM" id="MobiDB-lite"/>
    </source>
</evidence>
<dbReference type="GO" id="GO:0005524">
    <property type="term" value="F:ATP binding"/>
    <property type="evidence" value="ECO:0007669"/>
    <property type="project" value="UniProtKB-KW"/>
</dbReference>
<dbReference type="GO" id="GO:0005737">
    <property type="term" value="C:cytoplasm"/>
    <property type="evidence" value="ECO:0007669"/>
    <property type="project" value="TreeGrafter"/>
</dbReference>
<dbReference type="AlphaFoldDB" id="A0A9N7RNE2"/>
<feature type="compositionally biased region" description="Pro residues" evidence="6">
    <location>
        <begin position="293"/>
        <end position="303"/>
    </location>
</feature>
<keyword evidence="4 8" id="KW-0418">Kinase</keyword>
<dbReference type="PANTHER" id="PTHR48016:SF45">
    <property type="entry name" value="OS04G0559800 PROTEIN"/>
    <property type="match status" value="1"/>
</dbReference>
<organism evidence="8 9">
    <name type="scientific">Striga hermonthica</name>
    <name type="common">Purple witchweed</name>
    <name type="synonym">Buchnera hermonthica</name>
    <dbReference type="NCBI Taxonomy" id="68872"/>
    <lineage>
        <taxon>Eukaryota</taxon>
        <taxon>Viridiplantae</taxon>
        <taxon>Streptophyta</taxon>
        <taxon>Embryophyta</taxon>
        <taxon>Tracheophyta</taxon>
        <taxon>Spermatophyta</taxon>
        <taxon>Magnoliopsida</taxon>
        <taxon>eudicotyledons</taxon>
        <taxon>Gunneridae</taxon>
        <taxon>Pentapetalae</taxon>
        <taxon>asterids</taxon>
        <taxon>lamiids</taxon>
        <taxon>Lamiales</taxon>
        <taxon>Orobanchaceae</taxon>
        <taxon>Buchnereae</taxon>
        <taxon>Striga</taxon>
    </lineage>
</organism>
<keyword evidence="5" id="KW-0067">ATP-binding</keyword>
<keyword evidence="9" id="KW-1185">Reference proteome</keyword>
<dbReference type="Gene3D" id="1.10.510.10">
    <property type="entry name" value="Transferase(Phosphotransferase) domain 1"/>
    <property type="match status" value="1"/>
</dbReference>
<dbReference type="InterPro" id="IPR050538">
    <property type="entry name" value="MAP_kinase_kinase_kinase"/>
</dbReference>
<evidence type="ECO:0000256" key="3">
    <source>
        <dbReference type="ARBA" id="ARBA00022741"/>
    </source>
</evidence>
<dbReference type="OrthoDB" id="266718at2759"/>
<dbReference type="GO" id="GO:0004709">
    <property type="term" value="F:MAP kinase kinase kinase activity"/>
    <property type="evidence" value="ECO:0007669"/>
    <property type="project" value="TreeGrafter"/>
</dbReference>
<dbReference type="EMBL" id="CACSLK010028053">
    <property type="protein sequence ID" value="CAA0834359.1"/>
    <property type="molecule type" value="Genomic_DNA"/>
</dbReference>
<protein>
    <submittedName>
        <fullName evidence="8">Mitogen-activated protein kinase kinase kinase YODA</fullName>
    </submittedName>
</protein>
<feature type="compositionally biased region" description="Polar residues" evidence="6">
    <location>
        <begin position="309"/>
        <end position="333"/>
    </location>
</feature>
<evidence type="ECO:0000256" key="4">
    <source>
        <dbReference type="ARBA" id="ARBA00022777"/>
    </source>
</evidence>
<keyword evidence="3" id="KW-0547">Nucleotide-binding</keyword>
<accession>A0A9N7RNE2</accession>
<feature type="domain" description="Protein kinase" evidence="7">
    <location>
        <begin position="1"/>
        <end position="249"/>
    </location>
</feature>
<feature type="region of interest" description="Disordered" evidence="6">
    <location>
        <begin position="279"/>
        <end position="334"/>
    </location>
</feature>
<evidence type="ECO:0000256" key="5">
    <source>
        <dbReference type="ARBA" id="ARBA00022840"/>
    </source>
</evidence>
<dbReference type="InterPro" id="IPR000719">
    <property type="entry name" value="Prot_kinase_dom"/>
</dbReference>
<dbReference type="PROSITE" id="PS50011">
    <property type="entry name" value="PROTEIN_KINASE_DOM"/>
    <property type="match status" value="1"/>
</dbReference>
<evidence type="ECO:0000256" key="1">
    <source>
        <dbReference type="ARBA" id="ARBA00006529"/>
    </source>
</evidence>
<dbReference type="Pfam" id="PF00069">
    <property type="entry name" value="Pkinase"/>
    <property type="match status" value="1"/>
</dbReference>
<proteinExistence type="inferred from homology"/>
<comment type="caution">
    <text evidence="8">The sequence shown here is derived from an EMBL/GenBank/DDBJ whole genome shotgun (WGS) entry which is preliminary data.</text>
</comment>
<evidence type="ECO:0000313" key="8">
    <source>
        <dbReference type="EMBL" id="CAA0834359.1"/>
    </source>
</evidence>
<dbReference type="SUPFAM" id="SSF56112">
    <property type="entry name" value="Protein kinase-like (PK-like)"/>
    <property type="match status" value="1"/>
</dbReference>
<reference evidence="8" key="1">
    <citation type="submission" date="2019-12" db="EMBL/GenBank/DDBJ databases">
        <authorList>
            <person name="Scholes J."/>
        </authorList>
    </citation>
    <scope>NUCLEOTIDE SEQUENCE</scope>
</reference>
<evidence type="ECO:0000256" key="2">
    <source>
        <dbReference type="ARBA" id="ARBA00022679"/>
    </source>
</evidence>
<name>A0A9N7RNE2_STRHE</name>
<sequence>MGAFGNVYLGFNSEKGKMCAMKEFYLQPDGVKPNQIAMLFRTEIALLSTLKHPNIVSYYGSEMVGGNVYVYSEYVAGGCIQKVLKEYGKLGESAIRIYTQQILLGLAYLHSKYITHGDIRGATILIDPNGGVKLSCFGIERKIAVQSRPSLLTDSSYWMAPEVIMNPNTCNRAMDIWSLGCTIIEMATSEPPLSQYKKGGAMFKVAYHKELPSIPDHLSDEGKDFVSRCLQWDPVHRATASELLEHPFVKNWSPLTKQTRVTTFQGYPTDTVPSMLGASNSNLHPSDIYTPRNIPPPVPPIGSPLPHSRSPQNLNTLQKSQPLKSTQSSSPGLNSAVWYSHLNRPLLPPEAFHDSPKHMPGTNITPYWDPEILRRAKHSRENKNLGSAAKEQVKEQLVMADRVLQQLVRAPMTSHHADRV</sequence>
<comment type="similarity">
    <text evidence="1">Belongs to the protein kinase superfamily. STE Ser/Thr protein kinase family. MAP kinase kinase kinase subfamily.</text>
</comment>
<dbReference type="Proteomes" id="UP001153555">
    <property type="component" value="Unassembled WGS sequence"/>
</dbReference>
<dbReference type="InterPro" id="IPR011009">
    <property type="entry name" value="Kinase-like_dom_sf"/>
</dbReference>
<gene>
    <name evidence="8" type="ORF">SHERM_02185</name>
</gene>
<keyword evidence="2" id="KW-0808">Transferase</keyword>
<evidence type="ECO:0000259" key="7">
    <source>
        <dbReference type="PROSITE" id="PS50011"/>
    </source>
</evidence>